<dbReference type="EMBL" id="SGIU01000001">
    <property type="protein sequence ID" value="TAI49279.1"/>
    <property type="molecule type" value="Genomic_DNA"/>
</dbReference>
<accession>A0A4Q8QL72</accession>
<dbReference type="InterPro" id="IPR025667">
    <property type="entry name" value="SprB_repeat"/>
</dbReference>
<sequence length="2776" mass="293337">MLPRKTRHYTYAVLMVLLTIFGTTVLAKTDVNVVFDAIVDIVSNTSTDQGESESEISLTTRDETVSQASSSMMFMTIIQGADEEVVCPNDGSTLAKFFLCGTSDIRTISLNQSGGSYQWQQLDPNTCAPTVVDDCPTINAACTWNTVGTGPTFNLSVAGEFRVRIDSGQFFYFKSTLNPLDPQLIHEDIICGNPGRVEVTNVPAGYEYSLGTPAGPYQDDPFFDITAPGDYRVYVRLKNVSASACIFPSNLVTVQNLDVTVDVTANDILCSGELGSVDVQVSGVPGFYTYRLIKNGVTVDTFGPDASDTYTFANVSPGVYSIRVDTNDCSETITLDINGDPIEIGNGISPLDVSATASDSFGCGATSIDVNVATSGGTAPYRFSVDGGPFGPTYTGSSTFSVTTSGTYSILVEDANGCQRSATADVQDIPPPLFTITEEDANCGGLNDGRVIVNVTSGFGYEIEYSIDNGANFQVSNVFSNLAPGTYDVVLQYQQDSFSCTTAPQVATIGTPSTITATANPDSVPTCINETGGQITISGVSGGTAPYEYSVGAGFSPTPIFANLGVGTYTPLVRDANGCVQPLPDIVFNALNKPTDLDFAISSLNCVTTTATLDLTVTGGTGPYNYEIIAPAASVINNGTNNSFSGLGLGTYTFRVTDAEGCFYDENYAITDISSIGVQAQQTRVVTCVGDSDGEGRYLVDGFNTTYSYSIDGGPVFTAQTASIIPLTGLTAGSYVISVTDEETFCTDTATLVIEEPATAFAISSLDVTPMSCQNGNIGAVRVNTVGGWGGNRYTLTQPDASTRGPKNGSVFSNLSQTGTYQVSVTDANGCTVTDSFTLTSLDAPVLTLDLGASDLCYDNFTAATLVVNASLGTAPYQYRINGGALGASNTFSGLTPGTYTIEVVDANDCRDTLTRTIEPQVVAQATTIQELDCAGPPAQIQVNISNGYTSGGDYDIYEVSINGAPYTSNSNNITGNSFIYSIPNDGSITSDTTFQFLVTDSQGCTTESNVVTITPPETIAGSVVGTDTQCGDNTSGIVELIPDTTQGVPPYQFSNDNGVTFGTQNIFSGYGAGTHGGFVIRDSRGCISPPYSVTIGASVPLDATATPTSAVCSAPNVEGSVSTTISNGTGPYDYELFDANGGLIASSIGTGSTTVTFPNLPVGNYTVVTRDAQGCEDRDDFVIDQNQLDLIPLDPPPALCTDPFLSYRVQAVGGTAPYQFRLVGDPTFVPANVNGVDIHDFSSVVTFGVTYFVEVIDNLGCTYIEEIDPITPPSPVNVVATGNTLACGAAGGGTIDYEVTGITPSPADITITLQNTDTGATISGPTSLTNEPIPYNDTFTGLNAGNYQIIVTDDNTGCSASTLVFIGISSPFIAVDSNVQATCNAGAFVTVRGFGSTAPYQYAYVPNGAAAPTTFFPDTTFEIAGPYPADYDFYVQDANGCTAFTTVTVTQESRIPTPTIDVINQCTATSGYQIDVLTPLSTGSGLPEETFQYDIGSGFQTSPNFVVPNPGSYVITIRDGNGCTTTVNADVFDFFAITADATSLPTCNAGDGTITVNTTGGSGNFEYQLRDAGTLANIGPPQSSNVFNSVLPGDYNILVTDLSSNTTPLCTDEAIVNVSTVNTPVITATPSTDVTCFGAADGTIAIELQPGSDTDTPLSYILYDGSSTTVLAGPQPTALFDNLVPNTYQVEVVSDRGCTDRSGDIIISEPTQLQVNAINTDFSCNPASNQFSTATITIFTDTNGDGTGTATGTGPYTYSMNDGTPQFDGTNFQTSNTFEVIDNGTNQTIILTARDQNGCEVTDTVTINTPTDITFSFSVNQITCDASGTGVNPGSIDIIVNEGPGNYEVEILPLGSEPARNSGGTDRVTWDISTPGDYIFAVTDIGSGGCTYLTSTVNMPEYNTIEAIIAEVAPVTCFNGNDGEISLQINNYSGVYNYEVFSRDNLGVETTTGVTGSFDTNAPINSPEIITGLPAGNLIVYVEALDSPFCDIASNVATVRSPDRALSVTALQTSEVTCNVPGLGEITATGDGGWGTYEYQLIAPDGTTVLVDYPNTNPIFQNLSTGTYTVNIRDLLGCEESTTINLPLPTPITADIQIVQPLRCNNDNDGIIETFNVAGGQGPGNYLYQLNRITDGTNSGLQTTPTFANLAAGDYTITIFDGWNCSFTTLPITVQDPEIVLAELVELQPPGCGDLGRMELTVTNPEPGVSYFFRRSGSADPFEPFSTTDPLATSVEISEDITIDPGPFQYDVQNSNGCPFERSNQISLDPAAPLVIALDLTNATINCAGEATGIIRSEAFGGIGSYVYTLLNSDVPPNPTPANTVRPAQASGIFRDLPPGTYYVYAQSGGCEAISTPIVIDPKPPLVLEYLEAVPVVCAGDENGQIIIEASGGTGAIRYSISDTLSEFFEGDDPLNPNRKTFNDLAPRTYDIIIQDDLGCTITRTVEITQPMELVAGIAATTPEVCLGDMDGTLTLQVTGGTAPYFTSVNSADDADFVQNDSLFFDNLSGGETYVIFVRDANGCQTNVVADIGIGIEIMAEPIIQYGCEGIFPNSTTTISIQDSSLIPNLLFSLDVDDINLATDQRIFADLTAGEHTVYIYHQNGCVTFVEFEIDAYEPLVLEAMKTGPNEITAVASGGFGGYEYFFQGESFGEVNTFNVIEDMNINIMVVDSLGCVANLVMPFDFEGMPEFPPFFTPDGDNLNDFWYPENREFFPNIDVIIYDRYGRVVARLDQVRKWDGTYEGNPLPTGDYWYVVNANDNEEQQYVGHFTLYR</sequence>
<keyword evidence="2" id="KW-1185">Reference proteome</keyword>
<dbReference type="OrthoDB" id="607469at2"/>
<dbReference type="Proteomes" id="UP000291981">
    <property type="component" value="Unassembled WGS sequence"/>
</dbReference>
<organism evidence="1 2">
    <name type="scientific">Flagellimonas allohymeniacidonis</name>
    <dbReference type="NCBI Taxonomy" id="2517819"/>
    <lineage>
        <taxon>Bacteria</taxon>
        <taxon>Pseudomonadati</taxon>
        <taxon>Bacteroidota</taxon>
        <taxon>Flavobacteriia</taxon>
        <taxon>Flavobacteriales</taxon>
        <taxon>Flavobacteriaceae</taxon>
        <taxon>Flagellimonas</taxon>
    </lineage>
</organism>
<evidence type="ECO:0000313" key="2">
    <source>
        <dbReference type="Proteomes" id="UP000291981"/>
    </source>
</evidence>
<evidence type="ECO:0000313" key="1">
    <source>
        <dbReference type="EMBL" id="TAI49279.1"/>
    </source>
</evidence>
<name>A0A4Q8QL72_9FLAO</name>
<dbReference type="SUPFAM" id="SSF117074">
    <property type="entry name" value="Hypothetical protein PA1324"/>
    <property type="match status" value="1"/>
</dbReference>
<dbReference type="InterPro" id="IPR026341">
    <property type="entry name" value="T9SS_type_B"/>
</dbReference>
<comment type="caution">
    <text evidence="1">The sequence shown here is derived from an EMBL/GenBank/DDBJ whole genome shotgun (WGS) entry which is preliminary data.</text>
</comment>
<dbReference type="NCBIfam" id="TIGR04131">
    <property type="entry name" value="Bac_Flav_CTERM"/>
    <property type="match status" value="1"/>
</dbReference>
<dbReference type="Gene3D" id="2.60.120.380">
    <property type="match status" value="1"/>
</dbReference>
<dbReference type="Pfam" id="PF13585">
    <property type="entry name" value="CHU_C"/>
    <property type="match status" value="1"/>
</dbReference>
<proteinExistence type="predicted"/>
<dbReference type="Gene3D" id="2.60.40.740">
    <property type="match status" value="1"/>
</dbReference>
<dbReference type="RefSeq" id="WP_130610864.1">
    <property type="nucleotide sequence ID" value="NZ_SGIU01000001.1"/>
</dbReference>
<dbReference type="Pfam" id="PF13573">
    <property type="entry name" value="SprB"/>
    <property type="match status" value="6"/>
</dbReference>
<reference evidence="1 2" key="1">
    <citation type="submission" date="2019-02" db="EMBL/GenBank/DDBJ databases">
        <title>Draft genome sequence of Muricauda sp. 176CP4-71.</title>
        <authorList>
            <person name="Park J.-S."/>
        </authorList>
    </citation>
    <scope>NUCLEOTIDE SEQUENCE [LARGE SCALE GENOMIC DNA]</scope>
    <source>
        <strain evidence="1 2">176CP4-71</strain>
    </source>
</reference>
<gene>
    <name evidence="1" type="ORF">EW142_05650</name>
</gene>
<protein>
    <submittedName>
        <fullName evidence="1">T9SS type B sorting domain-containing protein</fullName>
    </submittedName>
</protein>